<dbReference type="Pfam" id="PF00561">
    <property type="entry name" value="Abhydrolase_1"/>
    <property type="match status" value="1"/>
</dbReference>
<dbReference type="InterPro" id="IPR000639">
    <property type="entry name" value="Epox_hydrolase-like"/>
</dbReference>
<reference evidence="3" key="1">
    <citation type="journal article" date="2014" name="Int. J. Syst. Evol. Microbiol.">
        <title>Complete genome sequence of Corynebacterium casei LMG S-19264T (=DSM 44701T), isolated from a smear-ripened cheese.</title>
        <authorList>
            <consortium name="US DOE Joint Genome Institute (JGI-PGF)"/>
            <person name="Walter F."/>
            <person name="Albersmeier A."/>
            <person name="Kalinowski J."/>
            <person name="Ruckert C."/>
        </authorList>
    </citation>
    <scope>NUCLEOTIDE SEQUENCE</scope>
    <source>
        <strain evidence="3">JCM 5069</strain>
    </source>
</reference>
<feature type="domain" description="AB hydrolase-1" evidence="2">
    <location>
        <begin position="44"/>
        <end position="296"/>
    </location>
</feature>
<dbReference type="EMBL" id="BNCD01000002">
    <property type="protein sequence ID" value="GHH71592.1"/>
    <property type="molecule type" value="Genomic_DNA"/>
</dbReference>
<dbReference type="SUPFAM" id="SSF53474">
    <property type="entry name" value="alpha/beta-Hydrolases"/>
    <property type="match status" value="1"/>
</dbReference>
<dbReference type="InterPro" id="IPR000073">
    <property type="entry name" value="AB_hydrolase_1"/>
</dbReference>
<organism evidence="3 4">
    <name type="scientific">Streptomyces sulfonofaciens</name>
    <dbReference type="NCBI Taxonomy" id="68272"/>
    <lineage>
        <taxon>Bacteria</taxon>
        <taxon>Bacillati</taxon>
        <taxon>Actinomycetota</taxon>
        <taxon>Actinomycetes</taxon>
        <taxon>Kitasatosporales</taxon>
        <taxon>Streptomycetaceae</taxon>
        <taxon>Streptomyces</taxon>
    </lineage>
</organism>
<keyword evidence="4" id="KW-1185">Reference proteome</keyword>
<evidence type="ECO:0000313" key="4">
    <source>
        <dbReference type="Proteomes" id="UP000603708"/>
    </source>
</evidence>
<dbReference type="AlphaFoldDB" id="A0A919KT98"/>
<evidence type="ECO:0000256" key="1">
    <source>
        <dbReference type="ARBA" id="ARBA00022801"/>
    </source>
</evidence>
<protein>
    <submittedName>
        <fullName evidence="3">Fluoroacetate dehalogenase</fullName>
    </submittedName>
</protein>
<dbReference type="PRINTS" id="PR00412">
    <property type="entry name" value="EPOXHYDRLASE"/>
</dbReference>
<dbReference type="Gene3D" id="3.40.50.1820">
    <property type="entry name" value="alpha/beta hydrolase"/>
    <property type="match status" value="1"/>
</dbReference>
<evidence type="ECO:0000313" key="3">
    <source>
        <dbReference type="EMBL" id="GHH71592.1"/>
    </source>
</evidence>
<dbReference type="Proteomes" id="UP000603708">
    <property type="component" value="Unassembled WGS sequence"/>
</dbReference>
<proteinExistence type="predicted"/>
<gene>
    <name evidence="3" type="ORF">GCM10018793_07040</name>
</gene>
<dbReference type="PANTHER" id="PTHR43329">
    <property type="entry name" value="EPOXIDE HYDROLASE"/>
    <property type="match status" value="1"/>
</dbReference>
<keyword evidence="1" id="KW-0378">Hydrolase</keyword>
<name>A0A919KT98_9ACTN</name>
<dbReference type="InterPro" id="IPR029058">
    <property type="entry name" value="AB_hydrolase_fold"/>
</dbReference>
<dbReference type="GO" id="GO:0016787">
    <property type="term" value="F:hydrolase activity"/>
    <property type="evidence" value="ECO:0007669"/>
    <property type="project" value="UniProtKB-KW"/>
</dbReference>
<sequence>MNGADRLPGPGTSSAESAFLTEFQGFDVDVDGVRIHGRVGGSGPPVLLLHGFPQTHLAWRYVAPRLARDHTVVAADLRGYGDSGKPPAGPDHSAYGKRAMAADQVGLMARLGFDRFAAVGHDRGARVVHRMALDHPHAVERAAVLDIVPTRHVYATVDRALGEAYFHWFFLTQPAGLPETLIGGAPEFFLHRLLGGGLATTAGPSSAWAEYARCFRTPEAIAAMCEDYRAAATIDLEHDGADAAAGQRITCPLLVLWGKQGFVGRTYDPLAVWHEYAHNRHGTAVDAGHFLPEENPDETVVALAEFLG</sequence>
<comment type="caution">
    <text evidence="3">The sequence shown here is derived from an EMBL/GenBank/DDBJ whole genome shotgun (WGS) entry which is preliminary data.</text>
</comment>
<evidence type="ECO:0000259" key="2">
    <source>
        <dbReference type="Pfam" id="PF00561"/>
    </source>
</evidence>
<reference evidence="3" key="2">
    <citation type="submission" date="2020-09" db="EMBL/GenBank/DDBJ databases">
        <authorList>
            <person name="Sun Q."/>
            <person name="Ohkuma M."/>
        </authorList>
    </citation>
    <scope>NUCLEOTIDE SEQUENCE</scope>
    <source>
        <strain evidence="3">JCM 5069</strain>
    </source>
</reference>
<accession>A0A919KT98</accession>
<dbReference type="RefSeq" id="WP_189929391.1">
    <property type="nucleotide sequence ID" value="NZ_BNCD01000002.1"/>
</dbReference>